<keyword evidence="1" id="KW-0175">Coiled coil</keyword>
<sequence length="389" mass="45274">MTADVAKLCASLDKIFKTFSTQEVQLDPKEMKNFRERGTMQYIEQKFQAHLQRARAAFLQEFRNHAVVVETEVRKIREEMTEKMEDKYGKMLGELRESVVGTEGLVQAQRAEISQLKGVVAAQETYMTAAKHKDHMEELAQSLDQQLENARGEVTDLKQQLQGRDEQLRQLRSERISLEVEFVRYKQSSEEEKREAEDRFQTLHKAMQEQQRQFSEHIQRYSKEFYEYKEKASDQLQILAILNRRLKEALRNMEEERERFILARTKPTPRIGEEVEEEIEEEPVELDPSPLYRTDDMGMDTAWRDYKINNMELVIPTRPMPKFKALWNVASAKYGPWRSSTTSVERVRRTLPSSGSAQSARSSQPVPSQLLELPQVSPAVGTVLAPSRD</sequence>
<feature type="coiled-coil region" evidence="1">
    <location>
        <begin position="129"/>
        <end position="266"/>
    </location>
</feature>
<evidence type="ECO:0000313" key="4">
    <source>
        <dbReference type="Proteomes" id="UP001642484"/>
    </source>
</evidence>
<evidence type="ECO:0000313" key="3">
    <source>
        <dbReference type="EMBL" id="CAK9096598.1"/>
    </source>
</evidence>
<dbReference type="EMBL" id="CAXAMN010025628">
    <property type="protein sequence ID" value="CAK9096598.1"/>
    <property type="molecule type" value="Genomic_DNA"/>
</dbReference>
<accession>A0ABP0R8I0</accession>
<name>A0ABP0R8I0_9DINO</name>
<reference evidence="3 4" key="1">
    <citation type="submission" date="2024-02" db="EMBL/GenBank/DDBJ databases">
        <authorList>
            <person name="Chen Y."/>
            <person name="Shah S."/>
            <person name="Dougan E. K."/>
            <person name="Thang M."/>
            <person name="Chan C."/>
        </authorList>
    </citation>
    <scope>NUCLEOTIDE SEQUENCE [LARGE SCALE GENOMIC DNA]</scope>
</reference>
<proteinExistence type="predicted"/>
<dbReference type="Proteomes" id="UP001642484">
    <property type="component" value="Unassembled WGS sequence"/>
</dbReference>
<keyword evidence="4" id="KW-1185">Reference proteome</keyword>
<organism evidence="3 4">
    <name type="scientific">Durusdinium trenchii</name>
    <dbReference type="NCBI Taxonomy" id="1381693"/>
    <lineage>
        <taxon>Eukaryota</taxon>
        <taxon>Sar</taxon>
        <taxon>Alveolata</taxon>
        <taxon>Dinophyceae</taxon>
        <taxon>Suessiales</taxon>
        <taxon>Symbiodiniaceae</taxon>
        <taxon>Durusdinium</taxon>
    </lineage>
</organism>
<evidence type="ECO:0000256" key="1">
    <source>
        <dbReference type="SAM" id="Coils"/>
    </source>
</evidence>
<gene>
    <name evidence="3" type="ORF">CCMP2556_LOCUS45921</name>
</gene>
<feature type="region of interest" description="Disordered" evidence="2">
    <location>
        <begin position="273"/>
        <end position="293"/>
    </location>
</feature>
<comment type="caution">
    <text evidence="3">The sequence shown here is derived from an EMBL/GenBank/DDBJ whole genome shotgun (WGS) entry which is preliminary data.</text>
</comment>
<feature type="compositionally biased region" description="Acidic residues" evidence="2">
    <location>
        <begin position="274"/>
        <end position="285"/>
    </location>
</feature>
<feature type="region of interest" description="Disordered" evidence="2">
    <location>
        <begin position="341"/>
        <end position="389"/>
    </location>
</feature>
<protein>
    <submittedName>
        <fullName evidence="3">Uncharacterized protein</fullName>
    </submittedName>
</protein>
<feature type="compositionally biased region" description="Low complexity" evidence="2">
    <location>
        <begin position="353"/>
        <end position="364"/>
    </location>
</feature>
<evidence type="ECO:0000256" key="2">
    <source>
        <dbReference type="SAM" id="MobiDB-lite"/>
    </source>
</evidence>